<proteinExistence type="predicted"/>
<evidence type="ECO:0000313" key="4">
    <source>
        <dbReference type="Proteomes" id="UP000774570"/>
    </source>
</evidence>
<accession>A0ABS7FKH7</accession>
<organism evidence="3 4">
    <name type="scientific">Actinomadura parmotrematis</name>
    <dbReference type="NCBI Taxonomy" id="2864039"/>
    <lineage>
        <taxon>Bacteria</taxon>
        <taxon>Bacillati</taxon>
        <taxon>Actinomycetota</taxon>
        <taxon>Actinomycetes</taxon>
        <taxon>Streptosporangiales</taxon>
        <taxon>Thermomonosporaceae</taxon>
        <taxon>Actinomadura</taxon>
    </lineage>
</organism>
<feature type="compositionally biased region" description="Low complexity" evidence="1">
    <location>
        <begin position="529"/>
        <end position="541"/>
    </location>
</feature>
<sequence>MARTDTTHDAFWSKPGKEPWRAAQQPPERRRKRQPQRRRARGGLGTGVRNTDARGADVRGTDLRDGARPRAADTRATRATREDLKPLDTRLLDARLPDPHGSVPPPPPAVPPAHGARRHGARRASRAPHVRDRRARRSLFGASDRMGTGAMVLSVVVGLAMLAIVERSLLGGPATGPNRQAGAERGLADRRPRDGAPARSRPSAAPPGPAAPAPAAPPGPDLRRLAADVRVATVNERGPAARAEYGVPSVRTPLVTVDRTSRDRTWAFGTTAIPVPAGSRAVPQIAFFAARWTVRDGWRTALSGTPAFTAIAAGLPAAVMSAGEGRALVRFSALSAGRAPAAAAADRLMLPWRAGTAWAMDTADFGRPLSALSFSGGDGVVRAAAGGRLYRFCGAGLLMIVHDSGLASAYDGLHAPTALRDGSAVGRGDVLGRTGTARPCGGAPLTHAQVGFTLRRGDGSVPLDGVGLGGWVFRETGAPPAGRAERGPLQVLPGGLLANLGPVPAATAPPDPAPTGDAGDAGDDPSPAPEASADGAAAGAPLDKEPEQ</sequence>
<keyword evidence="2" id="KW-0812">Transmembrane</keyword>
<comment type="caution">
    <text evidence="3">The sequence shown here is derived from an EMBL/GenBank/DDBJ whole genome shotgun (WGS) entry which is preliminary data.</text>
</comment>
<gene>
    <name evidence="3" type="ORF">K1Y72_00675</name>
</gene>
<keyword evidence="2" id="KW-0472">Membrane</keyword>
<feature type="compositionally biased region" description="Basic residues" evidence="1">
    <location>
        <begin position="115"/>
        <end position="137"/>
    </location>
</feature>
<name>A0ABS7FKH7_9ACTN</name>
<evidence type="ECO:0000313" key="3">
    <source>
        <dbReference type="EMBL" id="MBW8480861.1"/>
    </source>
</evidence>
<feature type="compositionally biased region" description="Pro residues" evidence="1">
    <location>
        <begin position="204"/>
        <end position="220"/>
    </location>
</feature>
<dbReference type="EMBL" id="JAIBOA010000001">
    <property type="protein sequence ID" value="MBW8480861.1"/>
    <property type="molecule type" value="Genomic_DNA"/>
</dbReference>
<feature type="transmembrane region" description="Helical" evidence="2">
    <location>
        <begin position="146"/>
        <end position="165"/>
    </location>
</feature>
<feature type="compositionally biased region" description="Pro residues" evidence="1">
    <location>
        <begin position="102"/>
        <end position="111"/>
    </location>
</feature>
<feature type="compositionally biased region" description="Basic and acidic residues" evidence="1">
    <location>
        <begin position="186"/>
        <end position="196"/>
    </location>
</feature>
<evidence type="ECO:0000256" key="2">
    <source>
        <dbReference type="SAM" id="Phobius"/>
    </source>
</evidence>
<feature type="region of interest" description="Disordered" evidence="1">
    <location>
        <begin position="1"/>
        <end position="138"/>
    </location>
</feature>
<evidence type="ECO:0008006" key="5">
    <source>
        <dbReference type="Google" id="ProtNLM"/>
    </source>
</evidence>
<keyword evidence="2" id="KW-1133">Transmembrane helix</keyword>
<feature type="region of interest" description="Disordered" evidence="1">
    <location>
        <begin position="500"/>
        <end position="548"/>
    </location>
</feature>
<evidence type="ECO:0000256" key="1">
    <source>
        <dbReference type="SAM" id="MobiDB-lite"/>
    </source>
</evidence>
<dbReference type="Proteomes" id="UP000774570">
    <property type="component" value="Unassembled WGS sequence"/>
</dbReference>
<reference evidence="3 4" key="1">
    <citation type="submission" date="2021-07" db="EMBL/GenBank/DDBJ databases">
        <title>Actinomadura sp. PM05-2 isolated from lichen.</title>
        <authorList>
            <person name="Somphong A."/>
            <person name="Phongsopitanun W."/>
            <person name="Tanasupawat S."/>
            <person name="Peongsungnone V."/>
        </authorList>
    </citation>
    <scope>NUCLEOTIDE SEQUENCE [LARGE SCALE GENOMIC DNA]</scope>
    <source>
        <strain evidence="3 4">PM05-2</strain>
    </source>
</reference>
<feature type="compositionally biased region" description="Basic residues" evidence="1">
    <location>
        <begin position="29"/>
        <end position="41"/>
    </location>
</feature>
<dbReference type="Gene3D" id="2.70.70.10">
    <property type="entry name" value="Glucose Permease (Domain IIA)"/>
    <property type="match status" value="1"/>
</dbReference>
<dbReference type="RefSeq" id="WP_220162163.1">
    <property type="nucleotide sequence ID" value="NZ_JAIBOA010000001.1"/>
</dbReference>
<dbReference type="InterPro" id="IPR011055">
    <property type="entry name" value="Dup_hybrid_motif"/>
</dbReference>
<keyword evidence="4" id="KW-1185">Reference proteome</keyword>
<feature type="region of interest" description="Disordered" evidence="1">
    <location>
        <begin position="170"/>
        <end position="222"/>
    </location>
</feature>
<protein>
    <recommendedName>
        <fullName evidence="5">M23 family metallopeptidase</fullName>
    </recommendedName>
</protein>
<feature type="compositionally biased region" description="Basic and acidic residues" evidence="1">
    <location>
        <begin position="51"/>
        <end position="98"/>
    </location>
</feature>